<dbReference type="SMART" id="SM00052">
    <property type="entry name" value="EAL"/>
    <property type="match status" value="1"/>
</dbReference>
<accession>A0A178MZJ0</accession>
<feature type="domain" description="EAL" evidence="2">
    <location>
        <begin position="1"/>
        <end position="241"/>
    </location>
</feature>
<dbReference type="NCBIfam" id="TIGR00254">
    <property type="entry name" value="GGDEF"/>
    <property type="match status" value="1"/>
</dbReference>
<dbReference type="Pfam" id="PF00990">
    <property type="entry name" value="GGDEF"/>
    <property type="match status" value="1"/>
</dbReference>
<dbReference type="Proteomes" id="UP000078543">
    <property type="component" value="Unassembled WGS sequence"/>
</dbReference>
<comment type="caution">
    <text evidence="5">The sequence shown here is derived from an EMBL/GenBank/DDBJ whole genome shotgun (WGS) entry which is preliminary data.</text>
</comment>
<dbReference type="InterPro" id="IPR000160">
    <property type="entry name" value="GGDEF_dom"/>
</dbReference>
<evidence type="ECO:0000313" key="5">
    <source>
        <dbReference type="EMBL" id="OAN55714.1"/>
    </source>
</evidence>
<dbReference type="SUPFAM" id="SSF141868">
    <property type="entry name" value="EAL domain-like"/>
    <property type="match status" value="1"/>
</dbReference>
<gene>
    <name evidence="5" type="ORF">A6A05_08145</name>
</gene>
<dbReference type="SMART" id="SM00267">
    <property type="entry name" value="GGDEF"/>
    <property type="match status" value="1"/>
</dbReference>
<dbReference type="EMBL" id="LWQU01000095">
    <property type="protein sequence ID" value="OAN55714.1"/>
    <property type="molecule type" value="Genomic_DNA"/>
</dbReference>
<dbReference type="InterPro" id="IPR035919">
    <property type="entry name" value="EAL_sf"/>
</dbReference>
<dbReference type="InterPro" id="IPR046342">
    <property type="entry name" value="CBS_dom_sf"/>
</dbReference>
<dbReference type="InterPro" id="IPR000644">
    <property type="entry name" value="CBS_dom"/>
</dbReference>
<name>A0A178MZJ0_9PROT</name>
<evidence type="ECO:0000256" key="1">
    <source>
        <dbReference type="PROSITE-ProRule" id="PRU00703"/>
    </source>
</evidence>
<evidence type="ECO:0000313" key="6">
    <source>
        <dbReference type="Proteomes" id="UP000078543"/>
    </source>
</evidence>
<keyword evidence="6" id="KW-1185">Reference proteome</keyword>
<dbReference type="AlphaFoldDB" id="A0A178MZJ0"/>
<dbReference type="PANTHER" id="PTHR33121">
    <property type="entry name" value="CYCLIC DI-GMP PHOSPHODIESTERASE PDEF"/>
    <property type="match status" value="1"/>
</dbReference>
<dbReference type="PROSITE" id="PS51371">
    <property type="entry name" value="CBS"/>
    <property type="match status" value="1"/>
</dbReference>
<dbReference type="SUPFAM" id="SSF54631">
    <property type="entry name" value="CBS-domain pair"/>
    <property type="match status" value="1"/>
</dbReference>
<dbReference type="InterPro" id="IPR043128">
    <property type="entry name" value="Rev_trsase/Diguanyl_cyclase"/>
</dbReference>
<dbReference type="InterPro" id="IPR029787">
    <property type="entry name" value="Nucleotide_cyclase"/>
</dbReference>
<dbReference type="SUPFAM" id="SSF55073">
    <property type="entry name" value="Nucleotide cyclase"/>
    <property type="match status" value="1"/>
</dbReference>
<dbReference type="PROSITE" id="PS50883">
    <property type="entry name" value="EAL"/>
    <property type="match status" value="1"/>
</dbReference>
<evidence type="ECO:0000259" key="2">
    <source>
        <dbReference type="PROSITE" id="PS50883"/>
    </source>
</evidence>
<feature type="domain" description="GGDEF" evidence="3">
    <location>
        <begin position="420"/>
        <end position="575"/>
    </location>
</feature>
<evidence type="ECO:0000259" key="4">
    <source>
        <dbReference type="PROSITE" id="PS51371"/>
    </source>
</evidence>
<dbReference type="Pfam" id="PF00563">
    <property type="entry name" value="EAL"/>
    <property type="match status" value="1"/>
</dbReference>
<feature type="domain" description="CBS" evidence="4">
    <location>
        <begin position="262"/>
        <end position="321"/>
    </location>
</feature>
<dbReference type="CDD" id="cd01948">
    <property type="entry name" value="EAL"/>
    <property type="match status" value="1"/>
</dbReference>
<dbReference type="InterPro" id="IPR001633">
    <property type="entry name" value="EAL_dom"/>
</dbReference>
<dbReference type="Gene3D" id="3.30.70.270">
    <property type="match status" value="1"/>
</dbReference>
<dbReference type="Gene3D" id="3.20.20.450">
    <property type="entry name" value="EAL domain"/>
    <property type="match status" value="1"/>
</dbReference>
<organism evidence="5 6">
    <name type="scientific">Magnetospirillum moscoviense</name>
    <dbReference type="NCBI Taxonomy" id="1437059"/>
    <lineage>
        <taxon>Bacteria</taxon>
        <taxon>Pseudomonadati</taxon>
        <taxon>Pseudomonadota</taxon>
        <taxon>Alphaproteobacteria</taxon>
        <taxon>Rhodospirillales</taxon>
        <taxon>Rhodospirillaceae</taxon>
        <taxon>Magnetospirillum</taxon>
    </lineage>
</organism>
<dbReference type="GO" id="GO:0071111">
    <property type="term" value="F:cyclic-guanylate-specific phosphodiesterase activity"/>
    <property type="evidence" value="ECO:0007669"/>
    <property type="project" value="InterPro"/>
</dbReference>
<dbReference type="PROSITE" id="PS50887">
    <property type="entry name" value="GGDEF"/>
    <property type="match status" value="1"/>
</dbReference>
<protein>
    <submittedName>
        <fullName evidence="5">Giguanylate cyclase</fullName>
    </submittedName>
</protein>
<dbReference type="Gene3D" id="3.10.580.10">
    <property type="entry name" value="CBS-domain"/>
    <property type="match status" value="1"/>
</dbReference>
<evidence type="ECO:0000259" key="3">
    <source>
        <dbReference type="PROSITE" id="PS50887"/>
    </source>
</evidence>
<reference evidence="5 6" key="1">
    <citation type="submission" date="2016-04" db="EMBL/GenBank/DDBJ databases">
        <title>Draft genome sequence of freshwater magnetotactic bacteria Magnetospirillum marisnigri SP-1 and Magnetospirillum moscoviense BB-1.</title>
        <authorList>
            <person name="Koziaeva V."/>
            <person name="Dziuba M.V."/>
            <person name="Ivanov T.M."/>
            <person name="Kuznetsov B."/>
            <person name="Grouzdev D.S."/>
        </authorList>
    </citation>
    <scope>NUCLEOTIDE SEQUENCE [LARGE SCALE GENOMIC DNA]</scope>
    <source>
        <strain evidence="5 6">BB-1</strain>
    </source>
</reference>
<dbReference type="InterPro" id="IPR050706">
    <property type="entry name" value="Cyclic-di-GMP_PDE-like"/>
</dbReference>
<dbReference type="CDD" id="cd01949">
    <property type="entry name" value="GGDEF"/>
    <property type="match status" value="1"/>
</dbReference>
<dbReference type="PANTHER" id="PTHR33121:SF76">
    <property type="entry name" value="SIGNALING PROTEIN"/>
    <property type="match status" value="1"/>
</dbReference>
<dbReference type="STRING" id="1437059.A6A05_08145"/>
<proteinExistence type="predicted"/>
<dbReference type="Pfam" id="PF00571">
    <property type="entry name" value="CBS"/>
    <property type="match status" value="1"/>
</dbReference>
<sequence>MLDRLDIALQPIVNIHTGACYGYEALLRNHEEAGFASIDDVFDTGHALGLLSDIEMCVREKAAAKFRQMPHWRQTKLFINIDNRSLAADDDLPVRTRAMLDRHGIEESQVVFEVSERHPIGVPATARIALGHYKKANFRLAIDDFGTGFSGLQLLYFSAPDVLKIDRFFISDIASDSKKKLFLGQIVNIAHLLGVVVLAEGVETEREYFVCKDIGCDLIQGWLVQKPTRRAQDLLPHYGEVERLGRAERRAPVSDQKLIADQITQVEPIMQDCPMEQVFERFRSDKTVTFFPVIDAAGEPVGIVREAELKDYTYSQYGKALIANKTIGRRLKDFVVRCPIADINTKAEQILQVYSAVENSEGILIVDTMKYVGFLSAHSLLRVINEKNLAAARDQNPLTRLPGNNLIHEYLSEALAATDTPFVLAYFDFDNFKPFNDKYGFRLGDRAITLFAELLTKAMPRDCGFPGHVGGDDFFAAFRGLPPDEAVAVTARLIAAFARDVESFYDDATRKQGHIDGTDRQGNSLRFPLMTVSAAVIHLPAGRAACSVDDVGQQIAVLKKQAKQSASRQAIGTLG</sequence>
<keyword evidence="1" id="KW-0129">CBS domain</keyword>